<sequence>MWNTRSTNPLRFGWWIGAYYLISDNFITIRQNLYNSAADGRTIYFFPLSTGCICIVQPAYCWLWFHGYVVCTCGFVQPNFIDV</sequence>
<evidence type="ECO:0000256" key="1">
    <source>
        <dbReference type="SAM" id="Phobius"/>
    </source>
</evidence>
<keyword evidence="1" id="KW-0472">Membrane</keyword>
<dbReference type="EMBL" id="KR029608">
    <property type="protein sequence ID" value="AKH48710.1"/>
    <property type="molecule type" value="Genomic_DNA"/>
</dbReference>
<feature type="transmembrane region" description="Helical" evidence="1">
    <location>
        <begin position="42"/>
        <end position="65"/>
    </location>
</feature>
<reference evidence="2" key="2">
    <citation type="submission" date="2015-03" db="EMBL/GenBank/DDBJ databases">
        <authorList>
            <person name="Chow C.-E.T."/>
            <person name="Winget D.M."/>
            <person name="White R.A.III."/>
            <person name="Hallam S.J."/>
            <person name="Suttle C.A."/>
        </authorList>
    </citation>
    <scope>NUCLEOTIDE SEQUENCE</scope>
    <source>
        <strain evidence="2">Oxic3_2</strain>
    </source>
</reference>
<feature type="transmembrane region" description="Helical" evidence="1">
    <location>
        <begin position="12"/>
        <end position="30"/>
    </location>
</feature>
<organism evidence="2">
    <name type="scientific">uncultured marine virus</name>
    <dbReference type="NCBI Taxonomy" id="186617"/>
    <lineage>
        <taxon>Viruses</taxon>
        <taxon>environmental samples</taxon>
    </lineage>
</organism>
<protein>
    <submittedName>
        <fullName evidence="2">Uncharacterized protein</fullName>
    </submittedName>
</protein>
<evidence type="ECO:0000313" key="2">
    <source>
        <dbReference type="EMBL" id="AKH48710.1"/>
    </source>
</evidence>
<proteinExistence type="predicted"/>
<reference evidence="2" key="1">
    <citation type="journal article" date="2015" name="Front. Microbiol.">
        <title>Combining genomic sequencing methods to explore viral diversity and reveal potential virus-host interactions.</title>
        <authorList>
            <person name="Chow C.E."/>
            <person name="Winget D.M."/>
            <person name="White R.A.III."/>
            <person name="Hallam S.J."/>
            <person name="Suttle C.A."/>
        </authorList>
    </citation>
    <scope>NUCLEOTIDE SEQUENCE</scope>
    <source>
        <strain evidence="2">Oxic3_2</strain>
    </source>
</reference>
<name>A0A0F7L9W2_9VIRU</name>
<accession>A0A0F7L9W2</accession>
<keyword evidence="1" id="KW-1133">Transmembrane helix</keyword>
<keyword evidence="1" id="KW-0812">Transmembrane</keyword>